<evidence type="ECO:0000259" key="1">
    <source>
        <dbReference type="Pfam" id="PF14365"/>
    </source>
</evidence>
<dbReference type="Pfam" id="PF14365">
    <property type="entry name" value="Neprosin_AP"/>
    <property type="match status" value="1"/>
</dbReference>
<organism evidence="3 4">
    <name type="scientific">Helianthus annuus</name>
    <name type="common">Common sunflower</name>
    <dbReference type="NCBI Taxonomy" id="4232"/>
    <lineage>
        <taxon>Eukaryota</taxon>
        <taxon>Viridiplantae</taxon>
        <taxon>Streptophyta</taxon>
        <taxon>Embryophyta</taxon>
        <taxon>Tracheophyta</taxon>
        <taxon>Spermatophyta</taxon>
        <taxon>Magnoliopsida</taxon>
        <taxon>eudicotyledons</taxon>
        <taxon>Gunneridae</taxon>
        <taxon>Pentapetalae</taxon>
        <taxon>asterids</taxon>
        <taxon>campanulids</taxon>
        <taxon>Asterales</taxon>
        <taxon>Asteraceae</taxon>
        <taxon>Asteroideae</taxon>
        <taxon>Heliantheae alliance</taxon>
        <taxon>Heliantheae</taxon>
        <taxon>Helianthus</taxon>
    </lineage>
</organism>
<dbReference type="InterPro" id="IPR025521">
    <property type="entry name" value="Neprosin_propep"/>
</dbReference>
<dbReference type="InParanoid" id="A0A251TNT4"/>
<gene>
    <name evidence="3" type="ORF">HannXRQ_Chr10g0313071</name>
    <name evidence="2" type="ORF">HanXRQr2_Chr10g0459471</name>
</gene>
<evidence type="ECO:0000313" key="4">
    <source>
        <dbReference type="Proteomes" id="UP000215914"/>
    </source>
</evidence>
<name>A0A251TNT4_HELAN</name>
<keyword evidence="4" id="KW-1185">Reference proteome</keyword>
<dbReference type="EMBL" id="CM007899">
    <property type="protein sequence ID" value="OTG12750.1"/>
    <property type="molecule type" value="Genomic_DNA"/>
</dbReference>
<protein>
    <submittedName>
        <fullName evidence="2">Neprosin activation peptide</fullName>
    </submittedName>
</protein>
<accession>A0A251TNT4</accession>
<dbReference type="AlphaFoldDB" id="A0A251TNT4"/>
<evidence type="ECO:0000313" key="2">
    <source>
        <dbReference type="EMBL" id="KAF5788028.1"/>
    </source>
</evidence>
<reference evidence="2 4" key="1">
    <citation type="journal article" date="2017" name="Nature">
        <title>The sunflower genome provides insights into oil metabolism, flowering and Asterid evolution.</title>
        <authorList>
            <person name="Badouin H."/>
            <person name="Gouzy J."/>
            <person name="Grassa C.J."/>
            <person name="Murat F."/>
            <person name="Staton S.E."/>
            <person name="Cottret L."/>
            <person name="Lelandais-Briere C."/>
            <person name="Owens G.L."/>
            <person name="Carrere S."/>
            <person name="Mayjonade B."/>
            <person name="Legrand L."/>
            <person name="Gill N."/>
            <person name="Kane N.C."/>
            <person name="Bowers J.E."/>
            <person name="Hubner S."/>
            <person name="Bellec A."/>
            <person name="Berard A."/>
            <person name="Berges H."/>
            <person name="Blanchet N."/>
            <person name="Boniface M.C."/>
            <person name="Brunel D."/>
            <person name="Catrice O."/>
            <person name="Chaidir N."/>
            <person name="Claudel C."/>
            <person name="Donnadieu C."/>
            <person name="Faraut T."/>
            <person name="Fievet G."/>
            <person name="Helmstetter N."/>
            <person name="King M."/>
            <person name="Knapp S.J."/>
            <person name="Lai Z."/>
            <person name="Le Paslier M.C."/>
            <person name="Lippi Y."/>
            <person name="Lorenzon L."/>
            <person name="Mandel J.R."/>
            <person name="Marage G."/>
            <person name="Marchand G."/>
            <person name="Marquand E."/>
            <person name="Bret-Mestries E."/>
            <person name="Morien E."/>
            <person name="Nambeesan S."/>
            <person name="Nguyen T."/>
            <person name="Pegot-Espagnet P."/>
            <person name="Pouilly N."/>
            <person name="Raftis F."/>
            <person name="Sallet E."/>
            <person name="Schiex T."/>
            <person name="Thomas J."/>
            <person name="Vandecasteele C."/>
            <person name="Vares D."/>
            <person name="Vear F."/>
            <person name="Vautrin S."/>
            <person name="Crespi M."/>
            <person name="Mangin B."/>
            <person name="Burke J.M."/>
            <person name="Salse J."/>
            <person name="Munos S."/>
            <person name="Vincourt P."/>
            <person name="Rieseberg L.H."/>
            <person name="Langlade N.B."/>
        </authorList>
    </citation>
    <scope>NUCLEOTIDE SEQUENCE [LARGE SCALE GENOMIC DNA]</scope>
    <source>
        <strain evidence="4">cv. SF193</strain>
        <tissue evidence="2">Leaves</tissue>
    </source>
</reference>
<dbReference type="STRING" id="4232.A0A251TNT4"/>
<reference evidence="2" key="3">
    <citation type="submission" date="2020-06" db="EMBL/GenBank/DDBJ databases">
        <title>Helianthus annuus Genome sequencing and assembly Release 2.</title>
        <authorList>
            <person name="Gouzy J."/>
            <person name="Langlade N."/>
            <person name="Munos S."/>
        </authorList>
    </citation>
    <scope>NUCLEOTIDE SEQUENCE</scope>
    <source>
        <tissue evidence="2">Leaves</tissue>
    </source>
</reference>
<sequence length="68" mass="8065">MFFKSQSLDGDMIDCVHISHRPAFDHPFLKDHKVQMRPNYHPEGLYDENRVSNERENRIALRLVGRSL</sequence>
<evidence type="ECO:0000313" key="3">
    <source>
        <dbReference type="EMBL" id="OTG12750.1"/>
    </source>
</evidence>
<dbReference type="EMBL" id="MNCJ02000325">
    <property type="protein sequence ID" value="KAF5788028.1"/>
    <property type="molecule type" value="Genomic_DNA"/>
</dbReference>
<dbReference type="Gramene" id="mRNA:HanXRQr2_Chr10g0459471">
    <property type="protein sequence ID" value="mRNA:HanXRQr2_Chr10g0459471"/>
    <property type="gene ID" value="HanXRQr2_Chr10g0459471"/>
</dbReference>
<proteinExistence type="predicted"/>
<feature type="domain" description="Neprosin activation peptide" evidence="1">
    <location>
        <begin position="6"/>
        <end position="58"/>
    </location>
</feature>
<dbReference type="Proteomes" id="UP000215914">
    <property type="component" value="Chromosome 10"/>
</dbReference>
<reference evidence="3" key="2">
    <citation type="submission" date="2017-02" db="EMBL/GenBank/DDBJ databases">
        <title>Sunflower complete genome.</title>
        <authorList>
            <person name="Langlade N."/>
            <person name="Munos S."/>
        </authorList>
    </citation>
    <scope>NUCLEOTIDE SEQUENCE [LARGE SCALE GENOMIC DNA]</scope>
    <source>
        <tissue evidence="3">Leaves</tissue>
    </source>
</reference>